<dbReference type="EMBL" id="JABFCS010000001">
    <property type="protein sequence ID" value="NNU43002.1"/>
    <property type="molecule type" value="Genomic_DNA"/>
</dbReference>
<feature type="signal peptide" evidence="2">
    <location>
        <begin position="1"/>
        <end position="21"/>
    </location>
</feature>
<organism evidence="4 5">
    <name type="scientific">Ramlibacter montanisoli</name>
    <dbReference type="NCBI Taxonomy" id="2732512"/>
    <lineage>
        <taxon>Bacteria</taxon>
        <taxon>Pseudomonadati</taxon>
        <taxon>Pseudomonadota</taxon>
        <taxon>Betaproteobacteria</taxon>
        <taxon>Burkholderiales</taxon>
        <taxon>Comamonadaceae</taxon>
        <taxon>Ramlibacter</taxon>
    </lineage>
</organism>
<evidence type="ECO:0000256" key="2">
    <source>
        <dbReference type="SAM" id="SignalP"/>
    </source>
</evidence>
<evidence type="ECO:0000259" key="3">
    <source>
        <dbReference type="Pfam" id="PF13511"/>
    </source>
</evidence>
<dbReference type="InterPro" id="IPR025392">
    <property type="entry name" value="DUF4124"/>
</dbReference>
<feature type="domain" description="DUF4124" evidence="3">
    <location>
        <begin position="9"/>
        <end position="74"/>
    </location>
</feature>
<feature type="chain" id="PRO_5032433397" evidence="2">
    <location>
        <begin position="22"/>
        <end position="171"/>
    </location>
</feature>
<evidence type="ECO:0000313" key="5">
    <source>
        <dbReference type="Proteomes" id="UP000552954"/>
    </source>
</evidence>
<gene>
    <name evidence="4" type="ORF">HK415_07250</name>
</gene>
<evidence type="ECO:0000256" key="1">
    <source>
        <dbReference type="SAM" id="MobiDB-lite"/>
    </source>
</evidence>
<feature type="compositionally biased region" description="Low complexity" evidence="1">
    <location>
        <begin position="61"/>
        <end position="77"/>
    </location>
</feature>
<sequence>MKSARTALLALACLVPLLASAQWQWIDKSGRKVFSDQAPPPEIAADKILKRPGPRGRSVDAQPAAETAAATAAAAPALPKVTGKDKVLDEKKKQMDAAEAEKKKAQEEKVAAMRAENCTRARSAKATYDTGVRISRVNDKGEREILDDKQRTAELKHLDGVIARDCKSDRQ</sequence>
<keyword evidence="5" id="KW-1185">Reference proteome</keyword>
<dbReference type="Proteomes" id="UP000552954">
    <property type="component" value="Unassembled WGS sequence"/>
</dbReference>
<keyword evidence="2" id="KW-0732">Signal</keyword>
<reference evidence="4 5" key="1">
    <citation type="submission" date="2020-05" db="EMBL/GenBank/DDBJ databases">
        <authorList>
            <person name="Khan S.A."/>
            <person name="Jeon C.O."/>
            <person name="Chun B.H."/>
        </authorList>
    </citation>
    <scope>NUCLEOTIDE SEQUENCE [LARGE SCALE GENOMIC DNA]</scope>
    <source>
        <strain evidence="4 5">B156</strain>
    </source>
</reference>
<dbReference type="RefSeq" id="WP_171557739.1">
    <property type="nucleotide sequence ID" value="NZ_JABFCS010000001.1"/>
</dbReference>
<reference evidence="4 5" key="2">
    <citation type="submission" date="2020-06" db="EMBL/GenBank/DDBJ databases">
        <title>Ramlibacter rhizophilus sp. nov., isolated from rhizosphere soil of national flower Mugunghwa from South Korea.</title>
        <authorList>
            <person name="Zheng-Fei Y."/>
            <person name="Huan T."/>
        </authorList>
    </citation>
    <scope>NUCLEOTIDE SEQUENCE [LARGE SCALE GENOMIC DNA]</scope>
    <source>
        <strain evidence="4 5">B156</strain>
    </source>
</reference>
<comment type="caution">
    <text evidence="4">The sequence shown here is derived from an EMBL/GenBank/DDBJ whole genome shotgun (WGS) entry which is preliminary data.</text>
</comment>
<name>A0A849K3E8_9BURK</name>
<dbReference type="Pfam" id="PF13511">
    <property type="entry name" value="DUF4124"/>
    <property type="match status" value="1"/>
</dbReference>
<evidence type="ECO:0000313" key="4">
    <source>
        <dbReference type="EMBL" id="NNU43002.1"/>
    </source>
</evidence>
<protein>
    <submittedName>
        <fullName evidence="4">DUF4124 domain-containing protein</fullName>
    </submittedName>
</protein>
<feature type="region of interest" description="Disordered" evidence="1">
    <location>
        <begin position="47"/>
        <end position="104"/>
    </location>
</feature>
<proteinExistence type="predicted"/>
<dbReference type="AlphaFoldDB" id="A0A849K3E8"/>
<feature type="compositionally biased region" description="Basic and acidic residues" evidence="1">
    <location>
        <begin position="82"/>
        <end position="104"/>
    </location>
</feature>
<accession>A0A849K3E8</accession>